<proteinExistence type="predicted"/>
<dbReference type="SUPFAM" id="SSF54695">
    <property type="entry name" value="POZ domain"/>
    <property type="match status" value="1"/>
</dbReference>
<evidence type="ECO:0000313" key="3">
    <source>
        <dbReference type="Proteomes" id="UP000284706"/>
    </source>
</evidence>
<accession>A0A409Y6M0</accession>
<evidence type="ECO:0000313" key="2">
    <source>
        <dbReference type="EMBL" id="PPQ98664.1"/>
    </source>
</evidence>
<dbReference type="Pfam" id="PF00651">
    <property type="entry name" value="BTB"/>
    <property type="match status" value="1"/>
</dbReference>
<dbReference type="InParanoid" id="A0A409Y6M0"/>
<dbReference type="PROSITE" id="PS50097">
    <property type="entry name" value="BTB"/>
    <property type="match status" value="1"/>
</dbReference>
<dbReference type="CDD" id="cd18186">
    <property type="entry name" value="BTB_POZ_ZBTB_KLHL-like"/>
    <property type="match status" value="1"/>
</dbReference>
<dbReference type="EMBL" id="NHYE01001102">
    <property type="protein sequence ID" value="PPQ98664.1"/>
    <property type="molecule type" value="Genomic_DNA"/>
</dbReference>
<protein>
    <recommendedName>
        <fullName evidence="1">BTB domain-containing protein</fullName>
    </recommendedName>
</protein>
<dbReference type="SMART" id="SM00225">
    <property type="entry name" value="BTB"/>
    <property type="match status" value="1"/>
</dbReference>
<dbReference type="Gene3D" id="3.30.710.10">
    <property type="entry name" value="Potassium Channel Kv1.1, Chain A"/>
    <property type="match status" value="1"/>
</dbReference>
<reference evidence="2 3" key="1">
    <citation type="journal article" date="2018" name="Evol. Lett.">
        <title>Horizontal gene cluster transfer increased hallucinogenic mushroom diversity.</title>
        <authorList>
            <person name="Reynolds H.T."/>
            <person name="Vijayakumar V."/>
            <person name="Gluck-Thaler E."/>
            <person name="Korotkin H.B."/>
            <person name="Matheny P.B."/>
            <person name="Slot J.C."/>
        </authorList>
    </citation>
    <scope>NUCLEOTIDE SEQUENCE [LARGE SCALE GENOMIC DNA]</scope>
    <source>
        <strain evidence="2 3">SRW20</strain>
    </source>
</reference>
<name>A0A409Y6M0_9AGAR</name>
<dbReference type="InterPro" id="IPR000210">
    <property type="entry name" value="BTB/POZ_dom"/>
</dbReference>
<dbReference type="OrthoDB" id="3204157at2759"/>
<evidence type="ECO:0000259" key="1">
    <source>
        <dbReference type="PROSITE" id="PS50097"/>
    </source>
</evidence>
<comment type="caution">
    <text evidence="2">The sequence shown here is derived from an EMBL/GenBank/DDBJ whole genome shotgun (WGS) entry which is preliminary data.</text>
</comment>
<dbReference type="InterPro" id="IPR011333">
    <property type="entry name" value="SKP1/BTB/POZ_sf"/>
</dbReference>
<dbReference type="AlphaFoldDB" id="A0A409Y6M0"/>
<feature type="domain" description="BTB" evidence="1">
    <location>
        <begin position="15"/>
        <end position="83"/>
    </location>
</feature>
<gene>
    <name evidence="2" type="ORF">CVT26_013810</name>
</gene>
<keyword evidence="3" id="KW-1185">Reference proteome</keyword>
<organism evidence="2 3">
    <name type="scientific">Gymnopilus dilepis</name>
    <dbReference type="NCBI Taxonomy" id="231916"/>
    <lineage>
        <taxon>Eukaryota</taxon>
        <taxon>Fungi</taxon>
        <taxon>Dikarya</taxon>
        <taxon>Basidiomycota</taxon>
        <taxon>Agaricomycotina</taxon>
        <taxon>Agaricomycetes</taxon>
        <taxon>Agaricomycetidae</taxon>
        <taxon>Agaricales</taxon>
        <taxon>Agaricineae</taxon>
        <taxon>Hymenogastraceae</taxon>
        <taxon>Gymnopilus</taxon>
    </lineage>
</organism>
<sequence>MADSVDRSNLWFDDGNIILSVRGTHFRVHRGVLARHSKVFKDMTSIPQPPAADSCPTVPLDDNPEDWEKLLKIMYDCDLSHLSWETFELPALAAVLRLGRKYAIDKLHESALERILGAIPDSLVKLDKYFLELGQGVPFGDDLIDLLNLLLELDLDSRRPVVYWLCLYWISLNEILHGVERLDGTIARLSPESIERLIQGQDNILRSLEFMAFQDVCVPSPMCTRKVTCGSVVAIRSLVWPFPFVDTALKKGMHPALNNLCQQCQDNLAGIRETRRLGLWNNLPYYFGLGPQATE</sequence>
<dbReference type="Proteomes" id="UP000284706">
    <property type="component" value="Unassembled WGS sequence"/>
</dbReference>